<organism evidence="1 2">
    <name type="scientific">Exidia glandulosa HHB12029</name>
    <dbReference type="NCBI Taxonomy" id="1314781"/>
    <lineage>
        <taxon>Eukaryota</taxon>
        <taxon>Fungi</taxon>
        <taxon>Dikarya</taxon>
        <taxon>Basidiomycota</taxon>
        <taxon>Agaricomycotina</taxon>
        <taxon>Agaricomycetes</taxon>
        <taxon>Auriculariales</taxon>
        <taxon>Exidiaceae</taxon>
        <taxon>Exidia</taxon>
    </lineage>
</organism>
<dbReference type="InParanoid" id="A0A165INH3"/>
<keyword evidence="2" id="KW-1185">Reference proteome</keyword>
<sequence length="284" mass="32619">MNYRSPRQFFRGLRPKSTTRLLDEAKNYAQLLPLQGKAIPRGKLYVASNPPVSPQATTAVLVTKYYGKTLAREVEDGDRTASELWEHMPSIFRQCIISTVAEVQDLGLELGYFGLNHIILDETRLMVMIIGIADAEPHTCGRPEYFEQGIVAPSAEDYDCEELHYLCMNMNMWLPRMCSGFLFRRRVVSFGFVASISYYSSSYETERFFPRAWLLAAEAPPTVSRKFAIARAIQIMVRYATDFVVDWGEDIVGRFHEMRDKIEQDFVERKQPDEDEYGIPALLL</sequence>
<evidence type="ECO:0000313" key="2">
    <source>
        <dbReference type="Proteomes" id="UP000077266"/>
    </source>
</evidence>
<proteinExistence type="predicted"/>
<name>A0A165INH3_EXIGL</name>
<protein>
    <submittedName>
        <fullName evidence="1">Uncharacterized protein</fullName>
    </submittedName>
</protein>
<dbReference type="OrthoDB" id="3182995at2759"/>
<evidence type="ECO:0000313" key="1">
    <source>
        <dbReference type="EMBL" id="KZV93650.1"/>
    </source>
</evidence>
<gene>
    <name evidence="1" type="ORF">EXIGLDRAFT_767871</name>
</gene>
<dbReference type="STRING" id="1314781.A0A165INH3"/>
<dbReference type="AlphaFoldDB" id="A0A165INH3"/>
<reference evidence="1 2" key="1">
    <citation type="journal article" date="2016" name="Mol. Biol. Evol.">
        <title>Comparative Genomics of Early-Diverging Mushroom-Forming Fungi Provides Insights into the Origins of Lignocellulose Decay Capabilities.</title>
        <authorList>
            <person name="Nagy L.G."/>
            <person name="Riley R."/>
            <person name="Tritt A."/>
            <person name="Adam C."/>
            <person name="Daum C."/>
            <person name="Floudas D."/>
            <person name="Sun H."/>
            <person name="Yadav J.S."/>
            <person name="Pangilinan J."/>
            <person name="Larsson K.H."/>
            <person name="Matsuura K."/>
            <person name="Barry K."/>
            <person name="Labutti K."/>
            <person name="Kuo R."/>
            <person name="Ohm R.A."/>
            <person name="Bhattacharya S.S."/>
            <person name="Shirouzu T."/>
            <person name="Yoshinaga Y."/>
            <person name="Martin F.M."/>
            <person name="Grigoriev I.V."/>
            <person name="Hibbett D.S."/>
        </authorList>
    </citation>
    <scope>NUCLEOTIDE SEQUENCE [LARGE SCALE GENOMIC DNA]</scope>
    <source>
        <strain evidence="1 2">HHB12029</strain>
    </source>
</reference>
<dbReference type="Proteomes" id="UP000077266">
    <property type="component" value="Unassembled WGS sequence"/>
</dbReference>
<dbReference type="EMBL" id="KV425986">
    <property type="protein sequence ID" value="KZV93650.1"/>
    <property type="molecule type" value="Genomic_DNA"/>
</dbReference>
<accession>A0A165INH3</accession>